<proteinExistence type="predicted"/>
<feature type="compositionally biased region" description="Basic residues" evidence="1">
    <location>
        <begin position="52"/>
        <end position="61"/>
    </location>
</feature>
<comment type="caution">
    <text evidence="2">The sequence shown here is derived from an EMBL/GenBank/DDBJ whole genome shotgun (WGS) entry which is preliminary data.</text>
</comment>
<evidence type="ECO:0000256" key="1">
    <source>
        <dbReference type="SAM" id="MobiDB-lite"/>
    </source>
</evidence>
<organism evidence="2 3">
    <name type="scientific">Haematococcus lacustris</name>
    <name type="common">Green alga</name>
    <name type="synonym">Haematococcus pluvialis</name>
    <dbReference type="NCBI Taxonomy" id="44745"/>
    <lineage>
        <taxon>Eukaryota</taxon>
        <taxon>Viridiplantae</taxon>
        <taxon>Chlorophyta</taxon>
        <taxon>core chlorophytes</taxon>
        <taxon>Chlorophyceae</taxon>
        <taxon>CS clade</taxon>
        <taxon>Chlamydomonadales</taxon>
        <taxon>Haematococcaceae</taxon>
        <taxon>Haematococcus</taxon>
    </lineage>
</organism>
<feature type="non-terminal residue" evidence="2">
    <location>
        <position position="71"/>
    </location>
</feature>
<reference evidence="2 3" key="1">
    <citation type="submission" date="2020-02" db="EMBL/GenBank/DDBJ databases">
        <title>Draft genome sequence of Haematococcus lacustris strain NIES-144.</title>
        <authorList>
            <person name="Morimoto D."/>
            <person name="Nakagawa S."/>
            <person name="Yoshida T."/>
            <person name="Sawayama S."/>
        </authorList>
    </citation>
    <scope>NUCLEOTIDE SEQUENCE [LARGE SCALE GENOMIC DNA]</scope>
    <source>
        <strain evidence="2 3">NIES-144</strain>
    </source>
</reference>
<feature type="region of interest" description="Disordered" evidence="1">
    <location>
        <begin position="1"/>
        <end position="71"/>
    </location>
</feature>
<name>A0A6A0A4Z1_HAELA</name>
<sequence>MAHAGNRFPAASGCSRAAPTASRYRHKEGQSTTKKTSHSTADGKQTSCSSHNNKRGSKARQKWQTSGQEQE</sequence>
<feature type="compositionally biased region" description="Polar residues" evidence="1">
    <location>
        <begin position="62"/>
        <end position="71"/>
    </location>
</feature>
<dbReference type="EMBL" id="BLLF01003265">
    <property type="protein sequence ID" value="GFH26862.1"/>
    <property type="molecule type" value="Genomic_DNA"/>
</dbReference>
<feature type="compositionally biased region" description="Polar residues" evidence="1">
    <location>
        <begin position="30"/>
        <end position="51"/>
    </location>
</feature>
<feature type="non-terminal residue" evidence="2">
    <location>
        <position position="1"/>
    </location>
</feature>
<evidence type="ECO:0000313" key="3">
    <source>
        <dbReference type="Proteomes" id="UP000485058"/>
    </source>
</evidence>
<dbReference type="Proteomes" id="UP000485058">
    <property type="component" value="Unassembled WGS sequence"/>
</dbReference>
<accession>A0A6A0A4Z1</accession>
<protein>
    <submittedName>
        <fullName evidence="2">Uncharacterized protein</fullName>
    </submittedName>
</protein>
<evidence type="ECO:0000313" key="2">
    <source>
        <dbReference type="EMBL" id="GFH26862.1"/>
    </source>
</evidence>
<gene>
    <name evidence="2" type="ORF">HaLaN_25081</name>
</gene>
<dbReference type="AlphaFoldDB" id="A0A6A0A4Z1"/>
<keyword evidence="3" id="KW-1185">Reference proteome</keyword>